<gene>
    <name evidence="1" type="ORF">HPB47_020490</name>
</gene>
<accession>A0AC60QF92</accession>
<evidence type="ECO:0000313" key="1">
    <source>
        <dbReference type="EMBL" id="KAG0432814.1"/>
    </source>
</evidence>
<evidence type="ECO:0000313" key="2">
    <source>
        <dbReference type="Proteomes" id="UP000805193"/>
    </source>
</evidence>
<comment type="caution">
    <text evidence="1">The sequence shown here is derived from an EMBL/GenBank/DDBJ whole genome shotgun (WGS) entry which is preliminary data.</text>
</comment>
<organism evidence="1 2">
    <name type="scientific">Ixodes persulcatus</name>
    <name type="common">Taiga tick</name>
    <dbReference type="NCBI Taxonomy" id="34615"/>
    <lineage>
        <taxon>Eukaryota</taxon>
        <taxon>Metazoa</taxon>
        <taxon>Ecdysozoa</taxon>
        <taxon>Arthropoda</taxon>
        <taxon>Chelicerata</taxon>
        <taxon>Arachnida</taxon>
        <taxon>Acari</taxon>
        <taxon>Parasitiformes</taxon>
        <taxon>Ixodida</taxon>
        <taxon>Ixodoidea</taxon>
        <taxon>Ixodidae</taxon>
        <taxon>Ixodinae</taxon>
        <taxon>Ixodes</taxon>
    </lineage>
</organism>
<dbReference type="EMBL" id="JABSTQ010009114">
    <property type="protein sequence ID" value="KAG0432814.1"/>
    <property type="molecule type" value="Genomic_DNA"/>
</dbReference>
<reference evidence="1 2" key="1">
    <citation type="journal article" date="2020" name="Cell">
        <title>Large-Scale Comparative Analyses of Tick Genomes Elucidate Their Genetic Diversity and Vector Capacities.</title>
        <authorList>
            <consortium name="Tick Genome and Microbiome Consortium (TIGMIC)"/>
            <person name="Jia N."/>
            <person name="Wang J."/>
            <person name="Shi W."/>
            <person name="Du L."/>
            <person name="Sun Y."/>
            <person name="Zhan W."/>
            <person name="Jiang J.F."/>
            <person name="Wang Q."/>
            <person name="Zhang B."/>
            <person name="Ji P."/>
            <person name="Bell-Sakyi L."/>
            <person name="Cui X.M."/>
            <person name="Yuan T.T."/>
            <person name="Jiang B.G."/>
            <person name="Yang W.F."/>
            <person name="Lam T.T."/>
            <person name="Chang Q.C."/>
            <person name="Ding S.J."/>
            <person name="Wang X.J."/>
            <person name="Zhu J.G."/>
            <person name="Ruan X.D."/>
            <person name="Zhao L."/>
            <person name="Wei J.T."/>
            <person name="Ye R.Z."/>
            <person name="Que T.C."/>
            <person name="Du C.H."/>
            <person name="Zhou Y.H."/>
            <person name="Cheng J.X."/>
            <person name="Dai P.F."/>
            <person name="Guo W.B."/>
            <person name="Han X.H."/>
            <person name="Huang E.J."/>
            <person name="Li L.F."/>
            <person name="Wei W."/>
            <person name="Gao Y.C."/>
            <person name="Liu J.Z."/>
            <person name="Shao H.Z."/>
            <person name="Wang X."/>
            <person name="Wang C.C."/>
            <person name="Yang T.C."/>
            <person name="Huo Q.B."/>
            <person name="Li W."/>
            <person name="Chen H.Y."/>
            <person name="Chen S.E."/>
            <person name="Zhou L.G."/>
            <person name="Ni X.B."/>
            <person name="Tian J.H."/>
            <person name="Sheng Y."/>
            <person name="Liu T."/>
            <person name="Pan Y.S."/>
            <person name="Xia L.Y."/>
            <person name="Li J."/>
            <person name="Zhao F."/>
            <person name="Cao W.C."/>
        </authorList>
    </citation>
    <scope>NUCLEOTIDE SEQUENCE [LARGE SCALE GENOMIC DNA]</scope>
    <source>
        <strain evidence="1">Iper-2018</strain>
    </source>
</reference>
<keyword evidence="2" id="KW-1185">Reference proteome</keyword>
<proteinExistence type="predicted"/>
<sequence length="194" mass="21079">MALGVSRVSGRAVWNRGIYAFPRVPAPSLDGPPPSEPREPGCPEMKKLRRRLSSSLNPARFQSDEGLTELSDRLSIRENGSADSASFKGSKLSLFSRATNRFSASASRIPDLRSPLTGGERAREAGGAGRPTKMDIKLLHKSNTFSNFGSQKLGSWFSTFSIARRKNNNGASLKNSKSLSHWTVAGLEILRDSS</sequence>
<name>A0AC60QF92_IXOPE</name>
<dbReference type="Proteomes" id="UP000805193">
    <property type="component" value="Unassembled WGS sequence"/>
</dbReference>
<protein>
    <submittedName>
        <fullName evidence="1">Uncharacterized protein</fullName>
    </submittedName>
</protein>